<organism evidence="3 4">
    <name type="scientific">Lichtheimia ornata</name>
    <dbReference type="NCBI Taxonomy" id="688661"/>
    <lineage>
        <taxon>Eukaryota</taxon>
        <taxon>Fungi</taxon>
        <taxon>Fungi incertae sedis</taxon>
        <taxon>Mucoromycota</taxon>
        <taxon>Mucoromycotina</taxon>
        <taxon>Mucoromycetes</taxon>
        <taxon>Mucorales</taxon>
        <taxon>Lichtheimiaceae</taxon>
        <taxon>Lichtheimia</taxon>
    </lineage>
</organism>
<dbReference type="Gene3D" id="1.20.58.2220">
    <property type="entry name" value="Formin, FH2 domain"/>
    <property type="match status" value="1"/>
</dbReference>
<protein>
    <recommendedName>
        <fullName evidence="2">FH2 domain-containing protein</fullName>
    </recommendedName>
</protein>
<gene>
    <name evidence="3" type="ORF">O0I10_012838</name>
</gene>
<dbReference type="InterPro" id="IPR015425">
    <property type="entry name" value="FH2_Formin"/>
</dbReference>
<feature type="compositionally biased region" description="Low complexity" evidence="1">
    <location>
        <begin position="526"/>
        <end position="555"/>
    </location>
</feature>
<dbReference type="InterPro" id="IPR051425">
    <property type="entry name" value="Formin_Homology"/>
</dbReference>
<proteinExistence type="predicted"/>
<dbReference type="InterPro" id="IPR042201">
    <property type="entry name" value="FH2_Formin_sf"/>
</dbReference>
<comment type="caution">
    <text evidence="3">The sequence shown here is derived from an EMBL/GenBank/DDBJ whole genome shotgun (WGS) entry which is preliminary data.</text>
</comment>
<dbReference type="SMART" id="SM00498">
    <property type="entry name" value="FH2"/>
    <property type="match status" value="1"/>
</dbReference>
<dbReference type="SUPFAM" id="SSF101447">
    <property type="entry name" value="Formin homology 2 domain (FH2 domain)"/>
    <property type="match status" value="1"/>
</dbReference>
<feature type="compositionally biased region" description="Polar residues" evidence="1">
    <location>
        <begin position="559"/>
        <end position="575"/>
    </location>
</feature>
<sequence length="635" mass="72283">PPPPPPPPMSFQQQQMCLPQTAVRRPNPTNRRQSARASKYLHPLALNLCFTSLKSLQENSVSTTSPTSPTSSCNFSSNGLIDAWAKPHQITMKQFFWSKLPAERIQHTVWNEIHSPDFNNALDSPLMSSCSETEEEDGEWSAAPQRSKRPSENNVQLDTGELERLFKKSRKATGNNATNAPNPVETKRKAITLLEFNRANNIAIMLARIKLTYPEIRDAIWNIDDHRLSVDNLMAIRQYIPNKEEIEIVKDFEGDVDALGDAERYFRAIMYIPRLADRVSCMIFRRRFKQELEEIIPQLDVLQDAICELKESTRFKQVLKTVLAIGNYLNGQTIRGNAYGFRLDALLKMRDTRAEGEGVSNMPTLLHYLVHFLAKSGDEVVNFREDIVHLEQAAKMSPPIIFASVNALNANISHIKEELSLHRRRRTSVHQIDRFAEAMDEFLIEAEPIVDNLKQMTRDIDDKLKDLITYYGEDPATIKSEEFFDIIQSFSASFAKAQVEIHEARERALRRQKQQEMQLKRRPHVSSSCSSRDSQSTFASSSLSRSTSLSSVSSAGDPHQQSPLTPRSFNLTSPSGLHKPDDDGFEHVLRELRAGLKQGEHSWRISTPSPVVLRYRQRKEQEQQAMASSSQEIKT</sequence>
<feature type="region of interest" description="Disordered" evidence="1">
    <location>
        <begin position="124"/>
        <end position="160"/>
    </location>
</feature>
<evidence type="ECO:0000313" key="4">
    <source>
        <dbReference type="Proteomes" id="UP001234581"/>
    </source>
</evidence>
<dbReference type="EMBL" id="JARTCD010000165">
    <property type="protein sequence ID" value="KAJ8651590.1"/>
    <property type="molecule type" value="Genomic_DNA"/>
</dbReference>
<keyword evidence="4" id="KW-1185">Reference proteome</keyword>
<evidence type="ECO:0000313" key="3">
    <source>
        <dbReference type="EMBL" id="KAJ8651590.1"/>
    </source>
</evidence>
<dbReference type="Proteomes" id="UP001234581">
    <property type="component" value="Unassembled WGS sequence"/>
</dbReference>
<dbReference type="AlphaFoldDB" id="A0AAD7XRD1"/>
<dbReference type="PROSITE" id="PS51444">
    <property type="entry name" value="FH2"/>
    <property type="match status" value="1"/>
</dbReference>
<reference evidence="3 4" key="1">
    <citation type="submission" date="2023-03" db="EMBL/GenBank/DDBJ databases">
        <title>Genome sequence of Lichtheimia ornata CBS 291.66.</title>
        <authorList>
            <person name="Mohabir J.T."/>
            <person name="Shea T.P."/>
            <person name="Kurbessoian T."/>
            <person name="Berby B."/>
            <person name="Fontaine J."/>
            <person name="Livny J."/>
            <person name="Gnirke A."/>
            <person name="Stajich J.E."/>
            <person name="Cuomo C.A."/>
        </authorList>
    </citation>
    <scope>NUCLEOTIDE SEQUENCE [LARGE SCALE GENOMIC DNA]</scope>
    <source>
        <strain evidence="3">CBS 291.66</strain>
    </source>
</reference>
<feature type="non-terminal residue" evidence="3">
    <location>
        <position position="1"/>
    </location>
</feature>
<feature type="region of interest" description="Disordered" evidence="1">
    <location>
        <begin position="509"/>
        <end position="583"/>
    </location>
</feature>
<evidence type="ECO:0000256" key="1">
    <source>
        <dbReference type="SAM" id="MobiDB-lite"/>
    </source>
</evidence>
<name>A0AAD7XRD1_9FUNG</name>
<dbReference type="GeneID" id="83220172"/>
<dbReference type="PANTHER" id="PTHR45725:SF1">
    <property type="entry name" value="DISHEVELLED ASSOCIATED ACTIVATOR OF MORPHOGENESIS, ISOFORM D"/>
    <property type="match status" value="1"/>
</dbReference>
<accession>A0AAD7XRD1</accession>
<dbReference type="Pfam" id="PF02181">
    <property type="entry name" value="FH2"/>
    <property type="match status" value="1"/>
</dbReference>
<evidence type="ECO:0000259" key="2">
    <source>
        <dbReference type="PROSITE" id="PS51444"/>
    </source>
</evidence>
<feature type="domain" description="FH2" evidence="2">
    <location>
        <begin position="82"/>
        <end position="520"/>
    </location>
</feature>
<dbReference type="RefSeq" id="XP_058336504.1">
    <property type="nucleotide sequence ID" value="XM_058492725.1"/>
</dbReference>
<dbReference type="PANTHER" id="PTHR45725">
    <property type="entry name" value="FORMIN HOMOLOGY 2 FAMILY MEMBER"/>
    <property type="match status" value="1"/>
</dbReference>